<dbReference type="Gene3D" id="3.30.1010.10">
    <property type="entry name" value="Phosphatidylinositol 3-kinase Catalytic Subunit, Chain A, domain 4"/>
    <property type="match status" value="1"/>
</dbReference>
<evidence type="ECO:0000256" key="7">
    <source>
        <dbReference type="ARBA" id="ARBA00030020"/>
    </source>
</evidence>
<evidence type="ECO:0000313" key="15">
    <source>
        <dbReference type="Proteomes" id="UP000673691"/>
    </source>
</evidence>
<evidence type="ECO:0000256" key="4">
    <source>
        <dbReference type="ARBA" id="ARBA00022527"/>
    </source>
</evidence>
<accession>A0A8H8DJ45</accession>
<reference evidence="14 15" key="1">
    <citation type="journal article" name="Sci. Rep.">
        <title>Genome-scale phylogenetic analyses confirm Olpidium as the closest living zoosporic fungus to the non-flagellated, terrestrial fungi.</title>
        <authorList>
            <person name="Chang Y."/>
            <person name="Rochon D."/>
            <person name="Sekimoto S."/>
            <person name="Wang Y."/>
            <person name="Chovatia M."/>
            <person name="Sandor L."/>
            <person name="Salamov A."/>
            <person name="Grigoriev I.V."/>
            <person name="Stajich J.E."/>
            <person name="Spatafora J.W."/>
        </authorList>
    </citation>
    <scope>NUCLEOTIDE SEQUENCE [LARGE SCALE GENOMIC DNA]</scope>
    <source>
        <strain evidence="14">S191</strain>
    </source>
</reference>
<evidence type="ECO:0000256" key="2">
    <source>
        <dbReference type="ARBA" id="ARBA00014619"/>
    </source>
</evidence>
<evidence type="ECO:0000256" key="10">
    <source>
        <dbReference type="ARBA" id="ARBA00032467"/>
    </source>
</evidence>
<dbReference type="GO" id="GO:0004674">
    <property type="term" value="F:protein serine/threonine kinase activity"/>
    <property type="evidence" value="ECO:0007669"/>
    <property type="project" value="UniProtKB-KW"/>
</dbReference>
<dbReference type="InterPro" id="IPR038980">
    <property type="entry name" value="ATM_plant"/>
</dbReference>
<evidence type="ECO:0000256" key="5">
    <source>
        <dbReference type="ARBA" id="ARBA00022679"/>
    </source>
</evidence>
<dbReference type="PROSITE" id="PS50290">
    <property type="entry name" value="PI3_4_KINASE_3"/>
    <property type="match status" value="1"/>
</dbReference>
<feature type="domain" description="PI3K/PI4K catalytic" evidence="12">
    <location>
        <begin position="926"/>
        <end position="1067"/>
    </location>
</feature>
<dbReference type="PROSITE" id="PS51189">
    <property type="entry name" value="FAT"/>
    <property type="match status" value="1"/>
</dbReference>
<keyword evidence="5" id="KW-0808">Transferase</keyword>
<evidence type="ECO:0000256" key="8">
    <source>
        <dbReference type="ARBA" id="ARBA00030222"/>
    </source>
</evidence>
<sequence length="1067" mass="118794">MFERKPDFADFALPFLVRCALEEQCAEPRAATAPGTRKVLSENFTDLLLSDATPPEIIQSLLRVIVFLRTQGHRQEDSLSRTEAPGASKARGWLDLDYLCVSAAAARCGAYATALMFLEIWADGRQPRDLGLTRVPVFQSTIAANQSATWQTLLLHIMKSLDDPDGFYGVEAPINFSTLVDRFEHEGNWNKSLCAHEARLAPVTSMLDLPTSAIPRNGACLPTQVGLLRALDKLGHHHVLDGYVDALVANRTSGGILPPELSEFQLEAAWRTSKWGTSLEIPSAIKPSRTLADLGADHGGAGDENCQNCQPGRQNGDIFACLRSLYCEDPGAFETCMDSALMRCYGELRLRNVEVTAQLTITLRALASLVDILDGQQFLSVARGGESIPHLNKLRIIWKARLEALEADSSFSELEPYMAGRSRVLDILRKKLNASAPVDGADVNSVFREHQIKYITLARKSGQLQLASTALHQLKVCQRQGQLAASDANESEISATCDPEVFLQEINLLWSQNEHSTAIRAMKSLLDTACRKETGVVSPLAITRRLHGIILCKTPRFLRNVSCSSRGMRAPQGKWIGQCRTERPHVVAEQYLVKGINLMGADHPCEATESADDPQLSKRHHSLARYSHKQYETVKDSDDHAAAIKLLWHKRAEIDACAEQIAHAKNAKAKAALRHQQSKLEVQYSADREDAQSFINRQQYFLSAAVENYVRCLTFGNSHDMVVFHLCALWFANSDVRQINSLMKQNLRCVALYKFIPLMHQLSARLNTPTDSAAGTREAEFQAVLSELVEKMAQEHPFHTLYQLFALRVGASTGSSKARALMGVSGEDASAGRHQAACAIWNKLAATEKLRRIVPWVEALANAYNELAAFPIPPTSRKEARGPFPVDKRLRIPRLLQSGMRLPVVTVDLPVDPTGTYKEVVWMQSLDSTFRVAGGINRPKIIVCEGSDGKRYTQLVKFNDDLRQDAVMQQVFVVVRDMLRTTLATRQRKLSIRTYKVIPLSSATGVLEWVENTCPIGEWLVSAHKRYDIVGKRISRQQFQTFSASEPTCRFAKGIGREIYHRRTVER</sequence>
<dbReference type="PROSITE" id="PS00915">
    <property type="entry name" value="PI3_4_KINASE_1"/>
    <property type="match status" value="1"/>
</dbReference>
<dbReference type="OrthoDB" id="381190at2759"/>
<evidence type="ECO:0000256" key="6">
    <source>
        <dbReference type="ARBA" id="ARBA00022777"/>
    </source>
</evidence>
<evidence type="ECO:0000256" key="1">
    <source>
        <dbReference type="ARBA" id="ARBA00010769"/>
    </source>
</evidence>
<name>A0A8H8DJ45_9FUNG</name>
<comment type="caution">
    <text evidence="14">The sequence shown here is derived from an EMBL/GenBank/DDBJ whole genome shotgun (WGS) entry which is preliminary data.</text>
</comment>
<dbReference type="InterPro" id="IPR000403">
    <property type="entry name" value="PI3/4_kinase_cat_dom"/>
</dbReference>
<evidence type="ECO:0000259" key="13">
    <source>
        <dbReference type="PROSITE" id="PS51189"/>
    </source>
</evidence>
<protein>
    <recommendedName>
        <fullName evidence="2">Serine/threonine-protein kinase TEL1</fullName>
    </recommendedName>
    <alternativeName>
        <fullName evidence="7">ATM homolog</fullName>
    </alternativeName>
    <alternativeName>
        <fullName evidence="9 10">DNA-damage checkpoint kinase TEL1</fullName>
    </alternativeName>
    <alternativeName>
        <fullName evidence="3">Serine/threonine-protein kinase tel1</fullName>
    </alternativeName>
    <alternativeName>
        <fullName evidence="8">Telomere length regulation protein 1</fullName>
    </alternativeName>
</protein>
<dbReference type="SUPFAM" id="SSF56112">
    <property type="entry name" value="Protein kinase-like (PK-like)"/>
    <property type="match status" value="1"/>
</dbReference>
<dbReference type="PANTHER" id="PTHR37079">
    <property type="entry name" value="SERINE/THREONINE-PROTEIN KINASE ATM"/>
    <property type="match status" value="1"/>
</dbReference>
<dbReference type="InterPro" id="IPR003151">
    <property type="entry name" value="PIK-rel_kinase_FAT"/>
</dbReference>
<dbReference type="Pfam" id="PF00454">
    <property type="entry name" value="PI3_PI4_kinase"/>
    <property type="match status" value="1"/>
</dbReference>
<evidence type="ECO:0000313" key="14">
    <source>
        <dbReference type="EMBL" id="KAG5460220.1"/>
    </source>
</evidence>
<evidence type="ECO:0000256" key="9">
    <source>
        <dbReference type="ARBA" id="ARBA00031460"/>
    </source>
</evidence>
<keyword evidence="15" id="KW-1185">Reference proteome</keyword>
<dbReference type="InterPro" id="IPR018936">
    <property type="entry name" value="PI3/4_kinase_CS"/>
</dbReference>
<comment type="similarity">
    <text evidence="1">Belongs to the PI3/PI4-kinase family. ATM subfamily.</text>
</comment>
<proteinExistence type="inferred from homology"/>
<keyword evidence="4" id="KW-0723">Serine/threonine-protein kinase</keyword>
<comment type="catalytic activity">
    <reaction evidence="11">
        <text>L-threonyl-[protein] + ATP = O-phospho-L-threonyl-[protein] + ADP + H(+)</text>
        <dbReference type="Rhea" id="RHEA:46608"/>
        <dbReference type="Rhea" id="RHEA-COMP:11060"/>
        <dbReference type="Rhea" id="RHEA-COMP:11605"/>
        <dbReference type="ChEBI" id="CHEBI:15378"/>
        <dbReference type="ChEBI" id="CHEBI:30013"/>
        <dbReference type="ChEBI" id="CHEBI:30616"/>
        <dbReference type="ChEBI" id="CHEBI:61977"/>
        <dbReference type="ChEBI" id="CHEBI:456216"/>
        <dbReference type="EC" id="2.7.11.1"/>
    </reaction>
</comment>
<keyword evidence="6" id="KW-0418">Kinase</keyword>
<feature type="domain" description="FAT" evidence="13">
    <location>
        <begin position="100"/>
        <end position="810"/>
    </location>
</feature>
<evidence type="ECO:0000256" key="3">
    <source>
        <dbReference type="ARBA" id="ARBA00020288"/>
    </source>
</evidence>
<dbReference type="GO" id="GO:0006974">
    <property type="term" value="P:DNA damage response"/>
    <property type="evidence" value="ECO:0007669"/>
    <property type="project" value="InterPro"/>
</dbReference>
<dbReference type="AlphaFoldDB" id="A0A8H8DJ45"/>
<dbReference type="Pfam" id="PF02259">
    <property type="entry name" value="FAT"/>
    <property type="match status" value="1"/>
</dbReference>
<organism evidence="14 15">
    <name type="scientific">Olpidium bornovanus</name>
    <dbReference type="NCBI Taxonomy" id="278681"/>
    <lineage>
        <taxon>Eukaryota</taxon>
        <taxon>Fungi</taxon>
        <taxon>Fungi incertae sedis</taxon>
        <taxon>Olpidiomycota</taxon>
        <taxon>Olpidiomycotina</taxon>
        <taxon>Olpidiomycetes</taxon>
        <taxon>Olpidiales</taxon>
        <taxon>Olpidiaceae</taxon>
        <taxon>Olpidium</taxon>
    </lineage>
</organism>
<gene>
    <name evidence="14" type="ORF">BJ554DRAFT_7758</name>
</gene>
<dbReference type="InterPro" id="IPR014009">
    <property type="entry name" value="PIK_FAT"/>
</dbReference>
<evidence type="ECO:0000259" key="12">
    <source>
        <dbReference type="PROSITE" id="PS50290"/>
    </source>
</evidence>
<evidence type="ECO:0000256" key="11">
    <source>
        <dbReference type="ARBA" id="ARBA00047899"/>
    </source>
</evidence>
<dbReference type="Proteomes" id="UP000673691">
    <property type="component" value="Unassembled WGS sequence"/>
</dbReference>
<dbReference type="EMBL" id="JAEFCI010005559">
    <property type="protein sequence ID" value="KAG5460220.1"/>
    <property type="molecule type" value="Genomic_DNA"/>
</dbReference>
<dbReference type="PANTHER" id="PTHR37079:SF4">
    <property type="entry name" value="SERINE_THREONINE-PROTEIN KINASE ATM"/>
    <property type="match status" value="1"/>
</dbReference>
<dbReference type="InterPro" id="IPR011009">
    <property type="entry name" value="Kinase-like_dom_sf"/>
</dbReference>